<feature type="compositionally biased region" description="Low complexity" evidence="3">
    <location>
        <begin position="513"/>
        <end position="539"/>
    </location>
</feature>
<gene>
    <name evidence="6" type="ORF">yc1106_07557</name>
</gene>
<feature type="compositionally biased region" description="Polar residues" evidence="3">
    <location>
        <begin position="496"/>
        <end position="508"/>
    </location>
</feature>
<feature type="compositionally biased region" description="Low complexity" evidence="3">
    <location>
        <begin position="679"/>
        <end position="691"/>
    </location>
</feature>
<feature type="compositionally biased region" description="Polar residues" evidence="3">
    <location>
        <begin position="540"/>
        <end position="552"/>
    </location>
</feature>
<feature type="region of interest" description="Disordered" evidence="3">
    <location>
        <begin position="1027"/>
        <end position="1125"/>
    </location>
</feature>
<dbReference type="VEuPathDB" id="FungiDB:yc1106_07557"/>
<organism evidence="6 7">
    <name type="scientific">Curvularia clavata</name>
    <dbReference type="NCBI Taxonomy" id="95742"/>
    <lineage>
        <taxon>Eukaryota</taxon>
        <taxon>Fungi</taxon>
        <taxon>Dikarya</taxon>
        <taxon>Ascomycota</taxon>
        <taxon>Pezizomycotina</taxon>
        <taxon>Dothideomycetes</taxon>
        <taxon>Pleosporomycetidae</taxon>
        <taxon>Pleosporales</taxon>
        <taxon>Pleosporineae</taxon>
        <taxon>Pleosporaceae</taxon>
        <taxon>Curvularia</taxon>
    </lineage>
</organism>
<feature type="compositionally biased region" description="Polar residues" evidence="3">
    <location>
        <begin position="714"/>
        <end position="726"/>
    </location>
</feature>
<feature type="compositionally biased region" description="Polar residues" evidence="3">
    <location>
        <begin position="1061"/>
        <end position="1072"/>
    </location>
</feature>
<keyword evidence="7" id="KW-1185">Reference proteome</keyword>
<feature type="compositionally biased region" description="Polar residues" evidence="3">
    <location>
        <begin position="692"/>
        <end position="707"/>
    </location>
</feature>
<dbReference type="InterPro" id="IPR001223">
    <property type="entry name" value="Glyco_hydro18_cat"/>
</dbReference>
<dbReference type="EMBL" id="CP089278">
    <property type="protein sequence ID" value="USP80283.1"/>
    <property type="molecule type" value="Genomic_DNA"/>
</dbReference>
<evidence type="ECO:0000256" key="3">
    <source>
        <dbReference type="SAM" id="MobiDB-lite"/>
    </source>
</evidence>
<accession>A0A9Q8ZHK9</accession>
<feature type="compositionally biased region" description="Polar residues" evidence="3">
    <location>
        <begin position="664"/>
        <end position="678"/>
    </location>
</feature>
<name>A0A9Q8ZHK9_CURCL</name>
<dbReference type="InterPro" id="IPR011583">
    <property type="entry name" value="Chitinase_II/V-like_cat"/>
</dbReference>
<feature type="domain" description="GH18" evidence="5">
    <location>
        <begin position="48"/>
        <end position="408"/>
    </location>
</feature>
<dbReference type="GO" id="GO:0005975">
    <property type="term" value="P:carbohydrate metabolic process"/>
    <property type="evidence" value="ECO:0007669"/>
    <property type="project" value="InterPro"/>
</dbReference>
<feature type="compositionally biased region" description="Pro residues" evidence="3">
    <location>
        <begin position="1099"/>
        <end position="1113"/>
    </location>
</feature>
<feature type="signal peptide" evidence="4">
    <location>
        <begin position="1"/>
        <end position="17"/>
    </location>
</feature>
<evidence type="ECO:0000259" key="5">
    <source>
        <dbReference type="PROSITE" id="PS51910"/>
    </source>
</evidence>
<dbReference type="GO" id="GO:0008843">
    <property type="term" value="F:endochitinase activity"/>
    <property type="evidence" value="ECO:0007669"/>
    <property type="project" value="UniProtKB-EC"/>
</dbReference>
<evidence type="ECO:0000313" key="6">
    <source>
        <dbReference type="EMBL" id="USP80283.1"/>
    </source>
</evidence>
<dbReference type="PANTHER" id="PTHR11177:SF333">
    <property type="entry name" value="CHITINASE"/>
    <property type="match status" value="1"/>
</dbReference>
<sequence>MRLWIPASFGLLAGCLASTTEILPGASTLCQGNCEKLPIPACDKNSAKRHVGYFEASNIRRRPCEQIWPGRLNTTGFTHVTLGFAVFDPKTFTVAMERHDDKEVEVYRQFLRLPDNVQTLDTKERLTKSKAIGGWNMSNEGPTHTAWSDMSSTKANRRAFIDSLKHFLDTWKFSGIEIHWEWPGAWNRGGNPTDAQNQVDLIHELRDYFGKDFGISVVVPAQHQYLKNMNLLKMQDAVDWFTILTYDLHGPWDAFIPDLGPKIKPHTDLAEIDAALNLLSSAQLDPAKINMGIANYGRGFTVADQSCKYYGCKFTGPSKAGTCTKEEGLLSACEIRRIIKEKNLEPQIIQGGAGVKAISWDDQWIGYDDDDTLGLKLELANKRCLGGTSLWSLEHNHCDAHVDVPSTPGPVVPAPPVSEHSAQPTPVSPTTPIQVSIAPQPPNSSNGPKLPSHVSSGPMGSLPSNPPIPTSSIQGSAAASSVQGSTPSLPSPPNTQPLFQSSPSSVDWTGTAVPSLGRSGLPSSRSSSGQESSVAGSSGFTSAVSGSGTDHSLSTTSMLAVPIIPGVSSWPIQSSVAPTSNVSSSPNPSFLLTSATLSISQSSSTIGASSAQVSIPLGSSAGPSITAVVPIIPINPSLASPTTTNTQGSWQTGSTIHGGFSTAVPKTSASSPNNPSQTLSSSSGPILQSSGTAIPSSQSNPVESTSLPPAASLIRSSTKPSPTATGCPNECRNLDWCVIFCVGWKFPRPDYVQPPHECLLPENAGWCRTWWWGIPPDKDHNGGDPDSHSDSDPECKPNDCVSDCVKWRIATFFIFKRPVCPCVPKKCDKDGESDSPSDSDRDDPKVKPSPTSRPKGKRPECRLFGCGCGWMGLDFGPGCPGLEFEIPSPCGLFGCNPCVFFGCPGTQPEGIVGYDGYCPGGGCEPCPTELCSRPGCTIPGGCGPKPGPAPTKPPNRPDPEACDDTKWTVITERFVWCTEGFNVSALPSSLRGTSSTMISSLCLPMIDATVTMCGGAIPGFDTTTTATGTNTLTSDGPACTRAPLSLDDDEGDNNPGDPLRTSRTFAGNTTVMTSSKASFSSPSTAKTTPSSSSISSTTAPPPTTSKTTPPPPSTTTTSFAQPLPSLGPMDKYGHWRVALSQYMFNDYSEVGWKLYDPNGNLAGEHNVHGNRMKEMKDYIESMNRPIQHMMPFGVDMTVLEPLDLHKCRVNFEIKKSMPECNYSKEVGCRLYFTTESFTEEMPFVVSVCQAACSAKGKKPVLVPSDLWCQDLNDADWEPMSNGWKRQFECGWKGF</sequence>
<dbReference type="SMART" id="SM00636">
    <property type="entry name" value="Glyco_18"/>
    <property type="match status" value="1"/>
</dbReference>
<dbReference type="Pfam" id="PF00704">
    <property type="entry name" value="Glyco_hydro_18"/>
    <property type="match status" value="1"/>
</dbReference>
<feature type="compositionally biased region" description="Polar residues" evidence="3">
    <location>
        <begin position="420"/>
        <end position="434"/>
    </location>
</feature>
<dbReference type="InterPro" id="IPR029070">
    <property type="entry name" value="Chitinase_insertion_sf"/>
</dbReference>
<dbReference type="SUPFAM" id="SSF54556">
    <property type="entry name" value="Chitinase insertion domain"/>
    <property type="match status" value="1"/>
</dbReference>
<comment type="similarity">
    <text evidence="1">Belongs to the glycosyl hydrolase 18 family. Chitinase class V subfamily.</text>
</comment>
<dbReference type="PROSITE" id="PS51257">
    <property type="entry name" value="PROKAR_LIPOPROTEIN"/>
    <property type="match status" value="1"/>
</dbReference>
<dbReference type="InterPro" id="IPR017853">
    <property type="entry name" value="GH"/>
</dbReference>
<dbReference type="PROSITE" id="PS51910">
    <property type="entry name" value="GH18_2"/>
    <property type="match status" value="1"/>
</dbReference>
<dbReference type="PANTHER" id="PTHR11177">
    <property type="entry name" value="CHITINASE"/>
    <property type="match status" value="1"/>
</dbReference>
<reference evidence="6" key="1">
    <citation type="submission" date="2021-12" db="EMBL/GenBank/DDBJ databases">
        <title>Curvularia clavata genome.</title>
        <authorList>
            <person name="Cao Y."/>
        </authorList>
    </citation>
    <scope>NUCLEOTIDE SEQUENCE</scope>
    <source>
        <strain evidence="6">Yc1106</strain>
    </source>
</reference>
<feature type="region of interest" description="Disordered" evidence="3">
    <location>
        <begin position="404"/>
        <end position="552"/>
    </location>
</feature>
<dbReference type="Proteomes" id="UP001056012">
    <property type="component" value="Chromosome 5"/>
</dbReference>
<feature type="region of interest" description="Disordered" evidence="3">
    <location>
        <begin position="640"/>
        <end position="726"/>
    </location>
</feature>
<evidence type="ECO:0000313" key="7">
    <source>
        <dbReference type="Proteomes" id="UP001056012"/>
    </source>
</evidence>
<dbReference type="InterPro" id="IPR050314">
    <property type="entry name" value="Glycosyl_Hydrlase_18"/>
</dbReference>
<dbReference type="Gene3D" id="3.20.20.80">
    <property type="entry name" value="Glycosidases"/>
    <property type="match status" value="1"/>
</dbReference>
<feature type="compositionally biased region" description="Basic and acidic residues" evidence="3">
    <location>
        <begin position="827"/>
        <end position="846"/>
    </location>
</feature>
<keyword evidence="4" id="KW-0732">Signal</keyword>
<feature type="compositionally biased region" description="Low complexity" evidence="3">
    <location>
        <begin position="1073"/>
        <end position="1098"/>
    </location>
</feature>
<evidence type="ECO:0000256" key="2">
    <source>
        <dbReference type="ARBA" id="ARBA00012729"/>
    </source>
</evidence>
<protein>
    <recommendedName>
        <fullName evidence="2">chitinase</fullName>
        <ecNumber evidence="2">3.2.1.14</ecNumber>
    </recommendedName>
</protein>
<feature type="compositionally biased region" description="Polar residues" evidence="3">
    <location>
        <begin position="640"/>
        <end position="655"/>
    </location>
</feature>
<dbReference type="OrthoDB" id="73875at2759"/>
<proteinExistence type="inferred from homology"/>
<feature type="chain" id="PRO_5040349972" description="chitinase" evidence="4">
    <location>
        <begin position="18"/>
        <end position="1294"/>
    </location>
</feature>
<dbReference type="EC" id="3.2.1.14" evidence="2"/>
<dbReference type="GO" id="GO:0008061">
    <property type="term" value="F:chitin binding"/>
    <property type="evidence" value="ECO:0007669"/>
    <property type="project" value="InterPro"/>
</dbReference>
<evidence type="ECO:0000256" key="1">
    <source>
        <dbReference type="ARBA" id="ARBA00008682"/>
    </source>
</evidence>
<feature type="region of interest" description="Disordered" evidence="3">
    <location>
        <begin position="827"/>
        <end position="858"/>
    </location>
</feature>
<keyword evidence="6" id="KW-0378">Hydrolase</keyword>
<feature type="compositionally biased region" description="Low complexity" evidence="3">
    <location>
        <begin position="471"/>
        <end position="485"/>
    </location>
</feature>
<dbReference type="Gene3D" id="3.10.50.10">
    <property type="match status" value="1"/>
</dbReference>
<feature type="compositionally biased region" description="Pro residues" evidence="3">
    <location>
        <begin position="407"/>
        <end position="416"/>
    </location>
</feature>
<dbReference type="SUPFAM" id="SSF51445">
    <property type="entry name" value="(Trans)glycosidases"/>
    <property type="match status" value="1"/>
</dbReference>
<evidence type="ECO:0000256" key="4">
    <source>
        <dbReference type="SAM" id="SignalP"/>
    </source>
</evidence>